<dbReference type="InterPro" id="IPR039425">
    <property type="entry name" value="RNA_pol_sigma-70-like"/>
</dbReference>
<feature type="domain" description="RNA polymerase sigma-70 region 2" evidence="6">
    <location>
        <begin position="29"/>
        <end position="93"/>
    </location>
</feature>
<name>A0ABW5FW04_9PSEU</name>
<evidence type="ECO:0000256" key="5">
    <source>
        <dbReference type="ARBA" id="ARBA00023163"/>
    </source>
</evidence>
<dbReference type="Pfam" id="PF04542">
    <property type="entry name" value="Sigma70_r2"/>
    <property type="match status" value="1"/>
</dbReference>
<dbReference type="InterPro" id="IPR013249">
    <property type="entry name" value="RNA_pol_sigma70_r4_t2"/>
</dbReference>
<comment type="similarity">
    <text evidence="1">Belongs to the sigma-70 factor family. ECF subfamily.</text>
</comment>
<proteinExistence type="inferred from homology"/>
<dbReference type="Gene3D" id="1.10.10.10">
    <property type="entry name" value="Winged helix-like DNA-binding domain superfamily/Winged helix DNA-binding domain"/>
    <property type="match status" value="1"/>
</dbReference>
<sequence>MGISCLGAPTDADLVHAAKKGDVSALGSLLARHRPMLLAVAISLVGYGPDAEDAVQEASMIALRRIGDLRDPAAVGSWLRTVVRNACRMRYRSPTHVPLDGGLAALLPSAEPDPTELLGQHATRDWVWQAMEELSPPLRLVLMLRYFSDVTAYQDIAEACGVPIGTVRSRLNEARGKLARALLATADTAHGDIRAVTEERRRHTEELLTSVRHGEAASALATSWLPTVAVSGPGGLGAQGYGQVVRGLEQDLLDGVDHRLSNVVASGDIAVCEFTLRSPPEDPFHCPPGAAWVLHLRSGWVEQARLFHVRRQVPELAHVM</sequence>
<protein>
    <submittedName>
        <fullName evidence="8">RNA polymerase sigma factor</fullName>
    </submittedName>
</protein>
<dbReference type="InterPro" id="IPR007627">
    <property type="entry name" value="RNA_pol_sigma70_r2"/>
</dbReference>
<accession>A0ABW5FW04</accession>
<evidence type="ECO:0000313" key="8">
    <source>
        <dbReference type="EMBL" id="MFD2419041.1"/>
    </source>
</evidence>
<keyword evidence="5" id="KW-0804">Transcription</keyword>
<dbReference type="InterPro" id="IPR014284">
    <property type="entry name" value="RNA_pol_sigma-70_dom"/>
</dbReference>
<keyword evidence="4" id="KW-0238">DNA-binding</keyword>
<dbReference type="EMBL" id="JBHUKR010000011">
    <property type="protein sequence ID" value="MFD2419041.1"/>
    <property type="molecule type" value="Genomic_DNA"/>
</dbReference>
<dbReference type="PANTHER" id="PTHR43133">
    <property type="entry name" value="RNA POLYMERASE ECF-TYPE SIGMA FACTO"/>
    <property type="match status" value="1"/>
</dbReference>
<dbReference type="InterPro" id="IPR013325">
    <property type="entry name" value="RNA_pol_sigma_r2"/>
</dbReference>
<gene>
    <name evidence="8" type="ORF">ACFSXZ_22170</name>
</gene>
<dbReference type="Gene3D" id="1.10.1740.10">
    <property type="match status" value="1"/>
</dbReference>
<dbReference type="NCBIfam" id="TIGR02937">
    <property type="entry name" value="sigma70-ECF"/>
    <property type="match status" value="1"/>
</dbReference>
<evidence type="ECO:0000256" key="1">
    <source>
        <dbReference type="ARBA" id="ARBA00010641"/>
    </source>
</evidence>
<keyword evidence="3" id="KW-0731">Sigma factor</keyword>
<dbReference type="SUPFAM" id="SSF88946">
    <property type="entry name" value="Sigma2 domain of RNA polymerase sigma factors"/>
    <property type="match status" value="1"/>
</dbReference>
<organism evidence="8 9">
    <name type="scientific">Amycolatopsis pigmentata</name>
    <dbReference type="NCBI Taxonomy" id="450801"/>
    <lineage>
        <taxon>Bacteria</taxon>
        <taxon>Bacillati</taxon>
        <taxon>Actinomycetota</taxon>
        <taxon>Actinomycetes</taxon>
        <taxon>Pseudonocardiales</taxon>
        <taxon>Pseudonocardiaceae</taxon>
        <taxon>Amycolatopsis</taxon>
    </lineage>
</organism>
<comment type="caution">
    <text evidence="8">The sequence shown here is derived from an EMBL/GenBank/DDBJ whole genome shotgun (WGS) entry which is preliminary data.</text>
</comment>
<feature type="domain" description="RNA polymerase sigma factor 70 region 4 type 2" evidence="7">
    <location>
        <begin position="125"/>
        <end position="178"/>
    </location>
</feature>
<dbReference type="Pfam" id="PF08281">
    <property type="entry name" value="Sigma70_r4_2"/>
    <property type="match status" value="1"/>
</dbReference>
<keyword evidence="2" id="KW-0805">Transcription regulation</keyword>
<dbReference type="InterPro" id="IPR036388">
    <property type="entry name" value="WH-like_DNA-bd_sf"/>
</dbReference>
<dbReference type="CDD" id="cd06171">
    <property type="entry name" value="Sigma70_r4"/>
    <property type="match status" value="1"/>
</dbReference>
<evidence type="ECO:0000256" key="4">
    <source>
        <dbReference type="ARBA" id="ARBA00023125"/>
    </source>
</evidence>
<evidence type="ECO:0000259" key="6">
    <source>
        <dbReference type="Pfam" id="PF04542"/>
    </source>
</evidence>
<evidence type="ECO:0000313" key="9">
    <source>
        <dbReference type="Proteomes" id="UP001597417"/>
    </source>
</evidence>
<evidence type="ECO:0000256" key="2">
    <source>
        <dbReference type="ARBA" id="ARBA00023015"/>
    </source>
</evidence>
<keyword evidence="9" id="KW-1185">Reference proteome</keyword>
<dbReference type="SUPFAM" id="SSF88659">
    <property type="entry name" value="Sigma3 and sigma4 domains of RNA polymerase sigma factors"/>
    <property type="match status" value="1"/>
</dbReference>
<evidence type="ECO:0000256" key="3">
    <source>
        <dbReference type="ARBA" id="ARBA00023082"/>
    </source>
</evidence>
<dbReference type="RefSeq" id="WP_378267059.1">
    <property type="nucleotide sequence ID" value="NZ_JBHUKR010000011.1"/>
</dbReference>
<dbReference type="InterPro" id="IPR013324">
    <property type="entry name" value="RNA_pol_sigma_r3/r4-like"/>
</dbReference>
<evidence type="ECO:0000259" key="7">
    <source>
        <dbReference type="Pfam" id="PF08281"/>
    </source>
</evidence>
<dbReference type="Proteomes" id="UP001597417">
    <property type="component" value="Unassembled WGS sequence"/>
</dbReference>
<dbReference type="PANTHER" id="PTHR43133:SF8">
    <property type="entry name" value="RNA POLYMERASE SIGMA FACTOR HI_1459-RELATED"/>
    <property type="match status" value="1"/>
</dbReference>
<reference evidence="9" key="1">
    <citation type="journal article" date="2019" name="Int. J. Syst. Evol. Microbiol.">
        <title>The Global Catalogue of Microorganisms (GCM) 10K type strain sequencing project: providing services to taxonomists for standard genome sequencing and annotation.</title>
        <authorList>
            <consortium name="The Broad Institute Genomics Platform"/>
            <consortium name="The Broad Institute Genome Sequencing Center for Infectious Disease"/>
            <person name="Wu L."/>
            <person name="Ma J."/>
        </authorList>
    </citation>
    <scope>NUCLEOTIDE SEQUENCE [LARGE SCALE GENOMIC DNA]</scope>
    <source>
        <strain evidence="9">CGMCC 4.7645</strain>
    </source>
</reference>